<sequence>MFSVMSTLPALYWIFASEQVPAAGLIPGSTLSVGWQLALVVLGACWSAACAVALMQRHAWAKPLLILQMISGFALTWFIGKSGPMTHLSTLLVAGLPLLIVLRVPMERVKAWHSRTMAQRIRRIFGLCAYGFSIALIFVTLMALFSGTSATANTVAMTGATAFSTLVVALLIMLFGGLVWGDRSAARKAAGLSLMALAIFMTVQCVMTAAYVREYAPQAQNLLHWSAMFPMLIFLAMTGFTVRRMVRER</sequence>
<feature type="transmembrane region" description="Helical" evidence="1">
    <location>
        <begin position="85"/>
        <end position="104"/>
    </location>
</feature>
<feature type="transmembrane region" description="Helical" evidence="1">
    <location>
        <begin position="223"/>
        <end position="242"/>
    </location>
</feature>
<proteinExistence type="predicted"/>
<keyword evidence="1" id="KW-0812">Transmembrane</keyword>
<gene>
    <name evidence="2" type="ORF">SAMEA4530655_04171</name>
</gene>
<keyword evidence="3" id="KW-1185">Reference proteome</keyword>
<reference evidence="2 3" key="1">
    <citation type="submission" date="2017-06" db="EMBL/GenBank/DDBJ databases">
        <authorList>
            <consortium name="Pathogen Informatics"/>
        </authorList>
    </citation>
    <scope>NUCLEOTIDE SEQUENCE [LARGE SCALE GENOMIC DNA]</scope>
    <source>
        <strain evidence="2 3">NCTC13161</strain>
    </source>
</reference>
<dbReference type="KEGG" id="pspu:NA29_24910"/>
<feature type="transmembrane region" description="Helical" evidence="1">
    <location>
        <begin position="61"/>
        <end position="79"/>
    </location>
</feature>
<feature type="transmembrane region" description="Helical" evidence="1">
    <location>
        <begin position="32"/>
        <end position="54"/>
    </location>
</feature>
<protein>
    <submittedName>
        <fullName evidence="2">Uncharacterized protein</fullName>
    </submittedName>
</protein>
<feature type="transmembrane region" description="Helical" evidence="1">
    <location>
        <begin position="124"/>
        <end position="145"/>
    </location>
</feature>
<accession>A0A239STX2</accession>
<organism evidence="2 3">
    <name type="scientific">Pandoraea sputorum</name>
    <dbReference type="NCBI Taxonomy" id="93222"/>
    <lineage>
        <taxon>Bacteria</taxon>
        <taxon>Pseudomonadati</taxon>
        <taxon>Pseudomonadota</taxon>
        <taxon>Betaproteobacteria</taxon>
        <taxon>Burkholderiales</taxon>
        <taxon>Burkholderiaceae</taxon>
        <taxon>Pandoraea</taxon>
    </lineage>
</organism>
<dbReference type="AlphaFoldDB" id="A0A239STX2"/>
<evidence type="ECO:0000313" key="3">
    <source>
        <dbReference type="Proteomes" id="UP000215126"/>
    </source>
</evidence>
<name>A0A239STX2_9BURK</name>
<evidence type="ECO:0000313" key="2">
    <source>
        <dbReference type="EMBL" id="SNU88288.1"/>
    </source>
</evidence>
<evidence type="ECO:0000256" key="1">
    <source>
        <dbReference type="SAM" id="Phobius"/>
    </source>
</evidence>
<dbReference type="EMBL" id="LT906435">
    <property type="protein sequence ID" value="SNU88288.1"/>
    <property type="molecule type" value="Genomic_DNA"/>
</dbReference>
<keyword evidence="1" id="KW-0472">Membrane</keyword>
<keyword evidence="1" id="KW-1133">Transmembrane helix</keyword>
<feature type="transmembrane region" description="Helical" evidence="1">
    <location>
        <begin position="192"/>
        <end position="211"/>
    </location>
</feature>
<feature type="transmembrane region" description="Helical" evidence="1">
    <location>
        <begin position="157"/>
        <end position="180"/>
    </location>
</feature>
<dbReference type="Proteomes" id="UP000215126">
    <property type="component" value="Chromosome 1"/>
</dbReference>